<dbReference type="EMBL" id="BJVY01000074">
    <property type="protein sequence ID" value="GEL75451.1"/>
    <property type="molecule type" value="Genomic_DNA"/>
</dbReference>
<comment type="caution">
    <text evidence="1">The sequence shown here is derived from an EMBL/GenBank/DDBJ whole genome shotgun (WGS) entry which is preliminary data.</text>
</comment>
<evidence type="ECO:0000313" key="4">
    <source>
        <dbReference type="Proteomes" id="UP000321224"/>
    </source>
</evidence>
<accession>A0A511HPD2</accession>
<dbReference type="EMBL" id="FNAJ01000008">
    <property type="protein sequence ID" value="SDE53904.1"/>
    <property type="molecule type" value="Genomic_DNA"/>
</dbReference>
<keyword evidence="3" id="KW-1185">Reference proteome</keyword>
<reference evidence="2 3" key="1">
    <citation type="submission" date="2016-10" db="EMBL/GenBank/DDBJ databases">
        <authorList>
            <person name="Varghese N."/>
            <person name="Submissions S."/>
        </authorList>
    </citation>
    <scope>NUCLEOTIDE SEQUENCE [LARGE SCALE GENOMIC DNA]</scope>
    <source>
        <strain evidence="2 3">DSM 2260</strain>
    </source>
</reference>
<dbReference type="RefSeq" id="WP_090491637.1">
    <property type="nucleotide sequence ID" value="NZ_BJVY01000074.1"/>
</dbReference>
<organism evidence="1 4">
    <name type="scientific">Myxococcus virescens</name>
    <dbReference type="NCBI Taxonomy" id="83456"/>
    <lineage>
        <taxon>Bacteria</taxon>
        <taxon>Pseudomonadati</taxon>
        <taxon>Myxococcota</taxon>
        <taxon>Myxococcia</taxon>
        <taxon>Myxococcales</taxon>
        <taxon>Cystobacterineae</taxon>
        <taxon>Myxococcaceae</taxon>
        <taxon>Myxococcus</taxon>
    </lineage>
</organism>
<sequence>MPCSRLPVVRQHLTAAAVSLFAEAVQADGVPPARIQRVALLVDEALAELDAPTAPADVRGPVPEDWTGAH</sequence>
<gene>
    <name evidence="1" type="ORF">MVI01_72350</name>
    <name evidence="2" type="ORF">SAMN04488504_108116</name>
</gene>
<reference evidence="1 4" key="2">
    <citation type="submission" date="2019-07" db="EMBL/GenBank/DDBJ databases">
        <title>Whole genome shotgun sequence of Myxococcus virescens NBRC 100334.</title>
        <authorList>
            <person name="Hosoyama A."/>
            <person name="Uohara A."/>
            <person name="Ohji S."/>
            <person name="Ichikawa N."/>
        </authorList>
    </citation>
    <scope>NUCLEOTIDE SEQUENCE [LARGE SCALE GENOMIC DNA]</scope>
    <source>
        <strain evidence="1 4">NBRC 100334</strain>
    </source>
</reference>
<proteinExistence type="predicted"/>
<evidence type="ECO:0000313" key="3">
    <source>
        <dbReference type="Proteomes" id="UP000198717"/>
    </source>
</evidence>
<dbReference type="AlphaFoldDB" id="A0A511HPD2"/>
<evidence type="ECO:0000313" key="1">
    <source>
        <dbReference type="EMBL" id="GEL75451.1"/>
    </source>
</evidence>
<protein>
    <submittedName>
        <fullName evidence="1">Uncharacterized protein</fullName>
    </submittedName>
</protein>
<evidence type="ECO:0000313" key="2">
    <source>
        <dbReference type="EMBL" id="SDE53904.1"/>
    </source>
</evidence>
<dbReference type="Proteomes" id="UP000198717">
    <property type="component" value="Unassembled WGS sequence"/>
</dbReference>
<dbReference type="Proteomes" id="UP000321224">
    <property type="component" value="Unassembled WGS sequence"/>
</dbReference>
<name>A0A511HPD2_9BACT</name>